<evidence type="ECO:0000256" key="12">
    <source>
        <dbReference type="ARBA" id="ARBA00022982"/>
    </source>
</evidence>
<protein>
    <recommendedName>
        <fullName evidence="4">thioredoxin-disulfide reductase (NADPH)</fullName>
        <ecNumber evidence="4">1.8.1.9</ecNumber>
    </recommendedName>
</protein>
<dbReference type="CDD" id="cd03419">
    <property type="entry name" value="GRX_GRXh_1_2_like"/>
    <property type="match status" value="1"/>
</dbReference>
<feature type="domain" description="FAD/NAD(P)-binding" evidence="20">
    <location>
        <begin position="1638"/>
        <end position="1973"/>
    </location>
</feature>
<dbReference type="NCBIfam" id="TIGR01438">
    <property type="entry name" value="TGR"/>
    <property type="match status" value="1"/>
</dbReference>
<dbReference type="Gene3D" id="3.40.50.300">
    <property type="entry name" value="P-loop containing nucleotide triphosphate hydrolases"/>
    <property type="match status" value="1"/>
</dbReference>
<evidence type="ECO:0000256" key="4">
    <source>
        <dbReference type="ARBA" id="ARBA00012610"/>
    </source>
</evidence>
<dbReference type="Pfam" id="PF00462">
    <property type="entry name" value="Glutaredoxin"/>
    <property type="match status" value="1"/>
</dbReference>
<evidence type="ECO:0000256" key="6">
    <source>
        <dbReference type="ARBA" id="ARBA00022574"/>
    </source>
</evidence>
<keyword evidence="14" id="KW-1015">Disulfide bond</keyword>
<accession>A0A7I8WBR9</accession>
<dbReference type="InterPro" id="IPR057588">
    <property type="entry name" value="NWD1/2-like_WH"/>
</dbReference>
<dbReference type="SUPFAM" id="SSF50998">
    <property type="entry name" value="Quinoprotein alcohol dehydrogenase-like"/>
    <property type="match status" value="1"/>
</dbReference>
<evidence type="ECO:0000256" key="8">
    <source>
        <dbReference type="ARBA" id="ARBA00022737"/>
    </source>
</evidence>
<dbReference type="Pfam" id="PF25469">
    <property type="entry name" value="WHD_NWD1"/>
    <property type="match status" value="1"/>
</dbReference>
<dbReference type="InterPro" id="IPR011899">
    <property type="entry name" value="Glutaredoxin_euk/vir"/>
</dbReference>
<dbReference type="GO" id="GO:0034599">
    <property type="term" value="P:cellular response to oxidative stress"/>
    <property type="evidence" value="ECO:0007669"/>
    <property type="project" value="TreeGrafter"/>
</dbReference>
<dbReference type="PROSITE" id="PS00195">
    <property type="entry name" value="GLUTAREDOXIN_1"/>
    <property type="match status" value="1"/>
</dbReference>
<dbReference type="GO" id="GO:0004362">
    <property type="term" value="F:glutathione-disulfide reductase (NADPH) activity"/>
    <property type="evidence" value="ECO:0007669"/>
    <property type="project" value="TreeGrafter"/>
</dbReference>
<gene>
    <name evidence="22" type="ORF">DGYR_LOCUS12952</name>
</gene>
<dbReference type="SUPFAM" id="SSF52833">
    <property type="entry name" value="Thioredoxin-like"/>
    <property type="match status" value="1"/>
</dbReference>
<dbReference type="GO" id="GO:0004791">
    <property type="term" value="F:thioredoxin-disulfide reductase (NADPH) activity"/>
    <property type="evidence" value="ECO:0007669"/>
    <property type="project" value="UniProtKB-EC"/>
</dbReference>
<dbReference type="InterPro" id="IPR011767">
    <property type="entry name" value="GLR_AS"/>
</dbReference>
<reference evidence="22 23" key="1">
    <citation type="submission" date="2020-08" db="EMBL/GenBank/DDBJ databases">
        <authorList>
            <person name="Hejnol A."/>
        </authorList>
    </citation>
    <scope>NUCLEOTIDE SEQUENCE [LARGE SCALE GENOMIC DNA]</scope>
</reference>
<keyword evidence="23" id="KW-1185">Reference proteome</keyword>
<dbReference type="FunFam" id="3.40.30.10:FF:000093">
    <property type="entry name" value="Glutaredoxin 2"/>
    <property type="match status" value="1"/>
</dbReference>
<evidence type="ECO:0000256" key="16">
    <source>
        <dbReference type="PROSITE-ProRule" id="PRU00221"/>
    </source>
</evidence>
<keyword evidence="5" id="KW-0813">Transport</keyword>
<keyword evidence="11" id="KW-0712">Selenocysteine</keyword>
<dbReference type="InterPro" id="IPR027417">
    <property type="entry name" value="P-loop_NTPase"/>
</dbReference>
<dbReference type="InterPro" id="IPR002109">
    <property type="entry name" value="Glutaredoxin"/>
</dbReference>
<proteinExistence type="inferred from homology"/>
<evidence type="ECO:0000256" key="9">
    <source>
        <dbReference type="ARBA" id="ARBA00022827"/>
    </source>
</evidence>
<dbReference type="Gene3D" id="3.40.30.10">
    <property type="entry name" value="Glutaredoxin"/>
    <property type="match status" value="1"/>
</dbReference>
<evidence type="ECO:0000256" key="5">
    <source>
        <dbReference type="ARBA" id="ARBA00022448"/>
    </source>
</evidence>
<evidence type="ECO:0000259" key="18">
    <source>
        <dbReference type="Pfam" id="PF00462"/>
    </source>
</evidence>
<keyword evidence="13 17" id="KW-0560">Oxidoreductase</keyword>
<feature type="repeat" description="WD" evidence="16">
    <location>
        <begin position="1443"/>
        <end position="1484"/>
    </location>
</feature>
<dbReference type="InterPro" id="IPR036249">
    <property type="entry name" value="Thioredoxin-like_sf"/>
</dbReference>
<dbReference type="SUPFAM" id="SSF63829">
    <property type="entry name" value="Calcium-dependent phosphotriesterase"/>
    <property type="match status" value="1"/>
</dbReference>
<evidence type="ECO:0000256" key="15">
    <source>
        <dbReference type="ARBA" id="ARBA00023284"/>
    </source>
</evidence>
<dbReference type="GO" id="GO:0005829">
    <property type="term" value="C:cytosol"/>
    <property type="evidence" value="ECO:0007669"/>
    <property type="project" value="TreeGrafter"/>
</dbReference>
<dbReference type="InterPro" id="IPR012999">
    <property type="entry name" value="Pyr_OxRdtase_I_AS"/>
</dbReference>
<dbReference type="FunFam" id="3.50.50.60:FF:000190">
    <property type="entry name" value="Thioredoxin reductase"/>
    <property type="match status" value="1"/>
</dbReference>
<name>A0A7I8WBR9_9ANNE</name>
<keyword evidence="12" id="KW-0249">Electron transport</keyword>
<evidence type="ECO:0000259" key="19">
    <source>
        <dbReference type="Pfam" id="PF02852"/>
    </source>
</evidence>
<dbReference type="GO" id="GO:0005739">
    <property type="term" value="C:mitochondrion"/>
    <property type="evidence" value="ECO:0007669"/>
    <property type="project" value="TreeGrafter"/>
</dbReference>
<evidence type="ECO:0000256" key="11">
    <source>
        <dbReference type="ARBA" id="ARBA00022933"/>
    </source>
</evidence>
<evidence type="ECO:0000256" key="7">
    <source>
        <dbReference type="ARBA" id="ARBA00022630"/>
    </source>
</evidence>
<dbReference type="InterPro" id="IPR006338">
    <property type="entry name" value="Thioredoxin/glutathione_Rdtase"/>
</dbReference>
<evidence type="ECO:0000256" key="3">
    <source>
        <dbReference type="ARBA" id="ARBA00007532"/>
    </source>
</evidence>
<feature type="domain" description="Glutaredoxin" evidence="18">
    <location>
        <begin position="1548"/>
        <end position="1610"/>
    </location>
</feature>
<dbReference type="GO" id="GO:0050660">
    <property type="term" value="F:flavin adenine dinucleotide binding"/>
    <property type="evidence" value="ECO:0007669"/>
    <property type="project" value="InterPro"/>
</dbReference>
<dbReference type="InterPro" id="IPR046952">
    <property type="entry name" value="GSHR/TRXR-like"/>
</dbReference>
<dbReference type="PROSITE" id="PS00076">
    <property type="entry name" value="PYRIDINE_REDOX_1"/>
    <property type="match status" value="1"/>
</dbReference>
<evidence type="ECO:0000259" key="20">
    <source>
        <dbReference type="Pfam" id="PF07992"/>
    </source>
</evidence>
<dbReference type="Gene3D" id="2.130.10.10">
    <property type="entry name" value="YVTN repeat-like/Quinoprotein amine dehydrogenase"/>
    <property type="match status" value="2"/>
</dbReference>
<dbReference type="SUPFAM" id="SSF52540">
    <property type="entry name" value="P-loop containing nucleoside triphosphate hydrolases"/>
    <property type="match status" value="1"/>
</dbReference>
<dbReference type="PRINTS" id="PR00368">
    <property type="entry name" value="FADPNR"/>
</dbReference>
<dbReference type="InterPro" id="IPR023753">
    <property type="entry name" value="FAD/NAD-binding_dom"/>
</dbReference>
<evidence type="ECO:0000256" key="13">
    <source>
        <dbReference type="ARBA" id="ARBA00023002"/>
    </source>
</evidence>
<evidence type="ECO:0000256" key="1">
    <source>
        <dbReference type="ARBA" id="ARBA00001974"/>
    </source>
</evidence>
<evidence type="ECO:0000256" key="10">
    <source>
        <dbReference type="ARBA" id="ARBA00022857"/>
    </source>
</evidence>
<dbReference type="SUPFAM" id="SSF55424">
    <property type="entry name" value="FAD/NAD-linked reductases, dimerisation (C-terminal) domain"/>
    <property type="match status" value="1"/>
</dbReference>
<evidence type="ECO:0000313" key="23">
    <source>
        <dbReference type="Proteomes" id="UP000549394"/>
    </source>
</evidence>
<dbReference type="InterPro" id="IPR001680">
    <property type="entry name" value="WD40_rpt"/>
</dbReference>
<evidence type="ECO:0000256" key="14">
    <source>
        <dbReference type="ARBA" id="ARBA00023157"/>
    </source>
</evidence>
<organism evidence="22 23">
    <name type="scientific">Dimorphilus gyrociliatus</name>
    <dbReference type="NCBI Taxonomy" id="2664684"/>
    <lineage>
        <taxon>Eukaryota</taxon>
        <taxon>Metazoa</taxon>
        <taxon>Spiralia</taxon>
        <taxon>Lophotrochozoa</taxon>
        <taxon>Annelida</taxon>
        <taxon>Polychaeta</taxon>
        <taxon>Polychaeta incertae sedis</taxon>
        <taxon>Dinophilidae</taxon>
        <taxon>Dimorphilus</taxon>
    </lineage>
</organism>
<keyword evidence="15 17" id="KW-0676">Redox-active center</keyword>
<feature type="domain" description="NWD1/2-like winged helix-turn-helix" evidence="21">
    <location>
        <begin position="529"/>
        <end position="641"/>
    </location>
</feature>
<dbReference type="PROSITE" id="PS50082">
    <property type="entry name" value="WD_REPEATS_2"/>
    <property type="match status" value="1"/>
</dbReference>
<dbReference type="Pfam" id="PF02852">
    <property type="entry name" value="Pyr_redox_dim"/>
    <property type="match status" value="1"/>
</dbReference>
<dbReference type="Gene3D" id="3.50.50.60">
    <property type="entry name" value="FAD/NAD(P)-binding domain"/>
    <property type="match status" value="2"/>
</dbReference>
<evidence type="ECO:0000256" key="17">
    <source>
        <dbReference type="RuleBase" id="RU003691"/>
    </source>
</evidence>
<dbReference type="OrthoDB" id="2325716at2759"/>
<dbReference type="PANTHER" id="PTHR42737">
    <property type="entry name" value="GLUTATHIONE REDUCTASE"/>
    <property type="match status" value="1"/>
</dbReference>
<dbReference type="Pfam" id="PF00400">
    <property type="entry name" value="WD40"/>
    <property type="match status" value="2"/>
</dbReference>
<dbReference type="PANTHER" id="PTHR42737:SF8">
    <property type="entry name" value="THIOREDOXIN-DISULFIDE REDUCTASE"/>
    <property type="match status" value="1"/>
</dbReference>
<dbReference type="InterPro" id="IPR016156">
    <property type="entry name" value="FAD/NAD-linked_Rdtase_dimer_sf"/>
</dbReference>
<evidence type="ECO:0000259" key="21">
    <source>
        <dbReference type="Pfam" id="PF25469"/>
    </source>
</evidence>
<dbReference type="InterPro" id="IPR011047">
    <property type="entry name" value="Quinoprotein_ADH-like_sf"/>
</dbReference>
<dbReference type="GO" id="GO:0006749">
    <property type="term" value="P:glutathione metabolic process"/>
    <property type="evidence" value="ECO:0007669"/>
    <property type="project" value="TreeGrafter"/>
</dbReference>
<evidence type="ECO:0000256" key="2">
    <source>
        <dbReference type="ARBA" id="ARBA00002549"/>
    </source>
</evidence>
<evidence type="ECO:0000313" key="22">
    <source>
        <dbReference type="EMBL" id="CAD5125603.1"/>
    </source>
</evidence>
<dbReference type="FunFam" id="3.30.390.30:FF:000004">
    <property type="entry name" value="Thioredoxin reductase 1, cytoplasmic"/>
    <property type="match status" value="1"/>
</dbReference>
<keyword evidence="6 16" id="KW-0853">WD repeat</keyword>
<dbReference type="InterPro" id="IPR036188">
    <property type="entry name" value="FAD/NAD-bd_sf"/>
</dbReference>
<comment type="similarity">
    <text evidence="3 17">Belongs to the class-I pyridine nucleotide-disulfide oxidoreductase family.</text>
</comment>
<dbReference type="EMBL" id="CAJFCJ010000028">
    <property type="protein sequence ID" value="CAD5125603.1"/>
    <property type="molecule type" value="Genomic_DNA"/>
</dbReference>
<dbReference type="GO" id="GO:0045454">
    <property type="term" value="P:cell redox homeostasis"/>
    <property type="evidence" value="ECO:0007669"/>
    <property type="project" value="InterPro"/>
</dbReference>
<dbReference type="InterPro" id="IPR004099">
    <property type="entry name" value="Pyr_nucl-diS_OxRdtase_dimer"/>
</dbReference>
<dbReference type="Gene3D" id="3.30.390.30">
    <property type="match status" value="1"/>
</dbReference>
<dbReference type="EC" id="1.8.1.9" evidence="4"/>
<dbReference type="InterPro" id="IPR015943">
    <property type="entry name" value="WD40/YVTN_repeat-like_dom_sf"/>
</dbReference>
<dbReference type="SUPFAM" id="SSF51905">
    <property type="entry name" value="FAD/NAD(P)-binding domain"/>
    <property type="match status" value="1"/>
</dbReference>
<dbReference type="SMART" id="SM00320">
    <property type="entry name" value="WD40"/>
    <property type="match status" value="4"/>
</dbReference>
<comment type="function">
    <text evidence="2">Has a glutathione-disulfide oxidoreductase activity in the presence of NADPH and glutathione reductase. Reduces low molecular weight disulfides and proteins.</text>
</comment>
<dbReference type="PRINTS" id="PR00411">
    <property type="entry name" value="PNDRDTASEI"/>
</dbReference>
<keyword evidence="7 17" id="KW-0285">Flavoprotein</keyword>
<comment type="caution">
    <text evidence="22">The sequence shown here is derived from an EMBL/GenBank/DDBJ whole genome shotgun (WGS) entry which is preliminary data.</text>
</comment>
<dbReference type="PROSITE" id="PS51354">
    <property type="entry name" value="GLUTAREDOXIN_2"/>
    <property type="match status" value="1"/>
</dbReference>
<keyword evidence="9 17" id="KW-0274">FAD</keyword>
<feature type="domain" description="Pyridine nucleotide-disulphide oxidoreductase dimerisation" evidence="19">
    <location>
        <begin position="1993"/>
        <end position="2105"/>
    </location>
</feature>
<sequence>MREERNNLYIRAYPILREFCAEKGLDFLVSDMRWGITDDAINGHSLVDICLKEVESCKSVSAGPHFVAIIGNKYGFIPSPSSISKENFELFCEMLKDGHTDDLELLKTWYIKDESSKKKRYILIPLKKYFPNYNTDIEQRKEWEKISERLQNTMRFCSSRLKPEEYRLYFTSITEKEIESGLLRTLNSSERSAVFIRNFSSPNMEDKIIPRFFDVKYSEEKRKNLDNLIENKIPSALKDDGIIKKYEIPWTEEGVNPSSAIHKEYLDNFITDFVETMKNLIENASKINTTYFSTYSHLEEILHHSRISLDKCSSFSGRENDLNEIHKYIEDTACTTPLVIYGKSGVGKTAFVAKSVELIYGLYPESVIIQRYLGTSPKSSSAVLLLQNLIQQICMVFELQDIWSNASNILTSLNSLDQLSNNLDTSWIPEFLPKYCKIIFSTLPNETLTKLKFKIPNLKLLHVKPLLKAVCLDIIQSHLEKRSRLLTKKQWEILENFFEAGADALHIKLIADTVIQWKSFFVEEESLAKTVKEAIKKVFLKCEAELGSTFVQYALGFISTSKQGLTEIELSDGLSTTNDVLDSVYVYHSPPSLETIQIPPLLPARLLSVLSEYLTKRKVDKKNVLFWYHRQFWETAYDMYVENFSLAPKKMLYYNMLEIYTSSDGIKKDLVLSKRKLKIDTVDRGILKRNLKSQRTINCILHYSIQPLFHDDTTCKKFRKLTLFNFEWLLQKIIVCSISDLLLDILHILSFCSHEEVELMNDFLCLISFSLRLNPLALATEIVSRLTAKVLLEKEEFFDLVSSAKDWIEKFHGPLIYPIHKAYYSPGSIIRSRIVGPQHFIAISSCEQFCLASSGFHGLAVYSLKSNDLIHKLHKKWKAKINHFVKFSSNEKLIIGVEDFSLYNSQDNFQVIYIWELESGCLKFKARLPGQHTPEMVITKDDMVVAVCRLTCFCLKIDENNSLKWMELATPHETLHSALFLSNGAYCITFGKSDLPKYTIRKGLFLEFNDVVIFTYENNEEVGLATYSCLTLNDPPILLDSLEKSTYGTIKDIACYQNMVTACTSLGYICLWNISISNDKKSALIYSVKIDDNLSLEKICIKKDFIYSTSSKGRLFSFSIDKATVVRSIQAHAEANINGLIISKDEKTLYTTAADLYIKLWRINMLGERNNSWESEKQLQLSEEEGYFRVAVDQKNERIITLSNRCIGIWDFMANRIKILKKITHFETGSEIFVNEMGDISYITRNEIVKWKAENFDEVYRISFKNDIVAYKDGNLWLIEGNCLFLLKDGEEKVEKLSENLSKNSKCCKFLINKDETTALLAYEEGKAIHLQSYNLKSLQIENKADKKIAAEYSIGEKLSHIKGYKELIRLINTRTAVVSLHSGDMIVFDQYSLEIIKILKYSQSGIKAIGISNDEAYLAVGRAKSTTLLYSIKDGYTLCKTIKGEFNQVWSVAFNENNTLLAIGYRNNVIEIYDLKSDKLLVQHVCHADCYELMFISNDKLIAQLDSKVYRNVCLYKMMNIKTMAPTGDPGADIKTLVEKTITSNEVVIFSKTTCPFCTKVKTLFRSLSVVYHCVNLDKLENGAQIQEYLLTKTGQKTVPNVFIKGEHIGGYDNVSALQENFELMPKLVTHNTDYKYDLIVIGGGSGGLACSKEAANLGLRVACLDFVKPSPRGSAWGLGGTCVNVGCIPKKLMHTAAILKERHDDAQKFGWEFPSGDASHNWETMKTNVQNYIGSLNWGYRVALRDKKVDYINAYGEFIDSHTLKITRRNGKSEEITSNFFVIATGGRPTYPDIPGALDYGITSDDIFSLGYNPGKTLVVGASYVSLECAGFLAGLGLDVTIYVRSILLRGFDQQMAEIIGEYMANHNVKFVRPCVPTKIEKITDGEPGVYRVTANGPNGETVEEFNTVLFAVGRKPCTSDIGLEKVQVETNKKGEIIVDINERTSVENIYAVGDICQNRPELTPVAIQSGKLLARRMCNRSTEVVDYDNIPTTVFTPLEYGAIGLSEEDAIEKYGKLNIEVYHQNFWPLEWTVAERESKVCYMKLICVISENERVVGLHVAGPNAGEITQGWALGMRMGATKKDFEMTIGIHPTSSETFTTMNITKRSGKDAGGTGC</sequence>
<dbReference type="Proteomes" id="UP000549394">
    <property type="component" value="Unassembled WGS sequence"/>
</dbReference>
<dbReference type="NCBIfam" id="TIGR02180">
    <property type="entry name" value="GRX_euk"/>
    <property type="match status" value="1"/>
</dbReference>
<dbReference type="Pfam" id="PF07992">
    <property type="entry name" value="Pyr_redox_2"/>
    <property type="match status" value="1"/>
</dbReference>
<keyword evidence="8" id="KW-0677">Repeat</keyword>
<comment type="cofactor">
    <cofactor evidence="1">
        <name>FAD</name>
        <dbReference type="ChEBI" id="CHEBI:57692"/>
    </cofactor>
</comment>
<keyword evidence="10" id="KW-0521">NADP</keyword>